<protein>
    <submittedName>
        <fullName evidence="1">Uncharacterized protein</fullName>
    </submittedName>
</protein>
<evidence type="ECO:0000313" key="1">
    <source>
        <dbReference type="EMBL" id="MDO1451437.1"/>
    </source>
</evidence>
<reference evidence="1" key="1">
    <citation type="submission" date="2023-07" db="EMBL/GenBank/DDBJ databases">
        <title>The genome sequence of Rhodocytophaga aerolata KACC 12507.</title>
        <authorList>
            <person name="Zhang X."/>
        </authorList>
    </citation>
    <scope>NUCLEOTIDE SEQUENCE</scope>
    <source>
        <strain evidence="1">KACC 12507</strain>
    </source>
</reference>
<keyword evidence="2" id="KW-1185">Reference proteome</keyword>
<organism evidence="1 2">
    <name type="scientific">Rhodocytophaga aerolata</name>
    <dbReference type="NCBI Taxonomy" id="455078"/>
    <lineage>
        <taxon>Bacteria</taxon>
        <taxon>Pseudomonadati</taxon>
        <taxon>Bacteroidota</taxon>
        <taxon>Cytophagia</taxon>
        <taxon>Cytophagales</taxon>
        <taxon>Rhodocytophagaceae</taxon>
        <taxon>Rhodocytophaga</taxon>
    </lineage>
</organism>
<dbReference type="RefSeq" id="WP_302042234.1">
    <property type="nucleotide sequence ID" value="NZ_JAUKPO010000059.1"/>
</dbReference>
<name>A0ABT8RKL0_9BACT</name>
<sequence>MNHQRQTRKENQMNRIYWTGICGKTRNQAISEISAIINRHGSITDFNMFSDLSLSLLIEIEERKIGALYEEMREYLNVYDFTLVSSNSVKERTILFSINFSQGTGDFLIEVPSVPG</sequence>
<proteinExistence type="predicted"/>
<dbReference type="EMBL" id="JAUKPO010000059">
    <property type="protein sequence ID" value="MDO1451437.1"/>
    <property type="molecule type" value="Genomic_DNA"/>
</dbReference>
<comment type="caution">
    <text evidence="1">The sequence shown here is derived from an EMBL/GenBank/DDBJ whole genome shotgun (WGS) entry which is preliminary data.</text>
</comment>
<accession>A0ABT8RKL0</accession>
<gene>
    <name evidence="1" type="ORF">Q0590_34505</name>
</gene>
<dbReference type="Proteomes" id="UP001168528">
    <property type="component" value="Unassembled WGS sequence"/>
</dbReference>
<evidence type="ECO:0000313" key="2">
    <source>
        <dbReference type="Proteomes" id="UP001168528"/>
    </source>
</evidence>